<keyword evidence="1" id="KW-1133">Transmembrane helix</keyword>
<name>A0A1G1Z7Q6_9BACT</name>
<protein>
    <submittedName>
        <fullName evidence="2">Uncharacterized protein</fullName>
    </submittedName>
</protein>
<keyword evidence="1" id="KW-0812">Transmembrane</keyword>
<evidence type="ECO:0000313" key="3">
    <source>
        <dbReference type="Proteomes" id="UP000178808"/>
    </source>
</evidence>
<comment type="caution">
    <text evidence="2">The sequence shown here is derived from an EMBL/GenBank/DDBJ whole genome shotgun (WGS) entry which is preliminary data.</text>
</comment>
<gene>
    <name evidence="2" type="ORF">A3I31_01945</name>
</gene>
<dbReference type="AlphaFoldDB" id="A0A1G1Z7Q6"/>
<accession>A0A1G1Z7Q6</accession>
<sequence>MRRKNVRIKKELQNGIQKGIVVSVLAAITVVALSFSIPQEAQVRAACIPPTPGCFNEDLVPDAPNVRNIGQTFPDLDWKSLYLSGFTYLGPLTSDPSDWQFGSLYYNITSNSFRFTDNGGVWKSIGINSITTLGDLIAGNDSGEFSQFAAGTESQILKTNGTGEDPYWTTLPSGQGGGLYSFGGDGDDGDYNPTGANVTIPTDGKEVVVKNYDSFDLDEGQTLRLLGTIHDNGVLLVIRVKGNANIDGQINLTGYGGKGGSGGVGAGNGADGKASNLYFDNLNHFGTKAGNASNGAGGATVEIPFFYISHESQTNPAATGLYRRPWGIVPGSGGGGGYGIGCTGGTGGRGGGSIILEVKGNLHFDGSIVSDGGVGGNGAAGCDSSGGGGGASGTIFIIYNTANGSGGSNTSRCPDVPGQTRTNGGLCIAGGGGGVGSKTTSATIYGPGGGANLSFGLGGNCTGGSGDDSYDGFLYIEPGQGFSTNTYMSTITNSKGVSCADGDDHGGGWGALGGIVVVKNRWLGINP</sequence>
<feature type="transmembrane region" description="Helical" evidence="1">
    <location>
        <begin position="20"/>
        <end position="37"/>
    </location>
</feature>
<dbReference type="EMBL" id="MHIZ01000027">
    <property type="protein sequence ID" value="OGY59900.1"/>
    <property type="molecule type" value="Genomic_DNA"/>
</dbReference>
<dbReference type="Proteomes" id="UP000178808">
    <property type="component" value="Unassembled WGS sequence"/>
</dbReference>
<proteinExistence type="predicted"/>
<evidence type="ECO:0000313" key="2">
    <source>
        <dbReference type="EMBL" id="OGY59900.1"/>
    </source>
</evidence>
<keyword evidence="1" id="KW-0472">Membrane</keyword>
<reference evidence="2 3" key="1">
    <citation type="journal article" date="2016" name="Nat. Commun.">
        <title>Thousands of microbial genomes shed light on interconnected biogeochemical processes in an aquifer system.</title>
        <authorList>
            <person name="Anantharaman K."/>
            <person name="Brown C.T."/>
            <person name="Hug L.A."/>
            <person name="Sharon I."/>
            <person name="Castelle C.J."/>
            <person name="Probst A.J."/>
            <person name="Thomas B.C."/>
            <person name="Singh A."/>
            <person name="Wilkins M.J."/>
            <person name="Karaoz U."/>
            <person name="Brodie E.L."/>
            <person name="Williams K.H."/>
            <person name="Hubbard S.S."/>
            <person name="Banfield J.F."/>
        </authorList>
    </citation>
    <scope>NUCLEOTIDE SEQUENCE [LARGE SCALE GENOMIC DNA]</scope>
</reference>
<evidence type="ECO:0000256" key="1">
    <source>
        <dbReference type="SAM" id="Phobius"/>
    </source>
</evidence>
<organism evidence="2 3">
    <name type="scientific">Candidatus Colwellbacteria bacterium RIFCSPLOWO2_02_FULL_44_20b</name>
    <dbReference type="NCBI Taxonomy" id="1797691"/>
    <lineage>
        <taxon>Bacteria</taxon>
        <taxon>Candidatus Colwelliibacteriota</taxon>
    </lineage>
</organism>